<gene>
    <name evidence="2" type="ORF">WCN91_01960</name>
</gene>
<dbReference type="EC" id="2.4.-.-" evidence="2"/>
<dbReference type="Gene3D" id="3.40.50.2000">
    <property type="entry name" value="Glycogen Phosphorylase B"/>
    <property type="match status" value="2"/>
</dbReference>
<proteinExistence type="predicted"/>
<feature type="domain" description="Glycosyl transferase family 1" evidence="1">
    <location>
        <begin position="201"/>
        <end position="353"/>
    </location>
</feature>
<dbReference type="PANTHER" id="PTHR12526:SF630">
    <property type="entry name" value="GLYCOSYLTRANSFERASE"/>
    <property type="match status" value="1"/>
</dbReference>
<organism evidence="2 3">
    <name type="scientific">Pseudoalteromonas qingdaonensis</name>
    <dbReference type="NCBI Taxonomy" id="3131913"/>
    <lineage>
        <taxon>Bacteria</taxon>
        <taxon>Pseudomonadati</taxon>
        <taxon>Pseudomonadota</taxon>
        <taxon>Gammaproteobacteria</taxon>
        <taxon>Alteromonadales</taxon>
        <taxon>Pseudoalteromonadaceae</taxon>
        <taxon>Pseudoalteromonas</taxon>
    </lineage>
</organism>
<evidence type="ECO:0000259" key="1">
    <source>
        <dbReference type="Pfam" id="PF00534"/>
    </source>
</evidence>
<keyword evidence="2" id="KW-0808">Transferase</keyword>
<dbReference type="SUPFAM" id="SSF53756">
    <property type="entry name" value="UDP-Glycosyltransferase/glycogen phosphorylase"/>
    <property type="match status" value="1"/>
</dbReference>
<dbReference type="Pfam" id="PF00534">
    <property type="entry name" value="Glycos_transf_1"/>
    <property type="match status" value="1"/>
</dbReference>
<sequence>MKTIFIHDHVFAEFNGRFFSEGKLTDYTWSRYLKFTEELLVVGRRRLLKNAEQSLKLNETLSPNVSFSLINSISLIDRANAKKIDRFLEPLIEECDVVICRLPSFLGTRAFKIAQKNNKKTLCEVVGCPYDALKTHGSFLGKLAAPIVAKQLKAIMRQTQAAIYVTAEYLQSKYPTDGSWINASNVELKEHFIRASVSDVPTVVKFIGSLDASYKGLNDLIDALSILNDKGFDLKLHVLGSGSRQEYQKRVTEYGLQDKVHFFDPIPGGEAVLKWLAGGDLYVQSSHTEGLPRALIEAMSVGLPCVGTKVGGIPELLSPEALCEAKAPSQLAKSIERVLIDSDFRELQIEANQRKASDYLYDILQSKRLKFIETIYRQ</sequence>
<protein>
    <submittedName>
        <fullName evidence="2">Glycosyltransferase</fullName>
        <ecNumber evidence="2">2.4.-.-</ecNumber>
    </submittedName>
</protein>
<dbReference type="EMBL" id="JBCGCU010000001">
    <property type="protein sequence ID" value="MEM0514218.1"/>
    <property type="molecule type" value="Genomic_DNA"/>
</dbReference>
<dbReference type="InterPro" id="IPR001296">
    <property type="entry name" value="Glyco_trans_1"/>
</dbReference>
<evidence type="ECO:0000313" key="2">
    <source>
        <dbReference type="EMBL" id="MEM0514218.1"/>
    </source>
</evidence>
<accession>A0ABU9MXR4</accession>
<dbReference type="Proteomes" id="UP001447008">
    <property type="component" value="Unassembled WGS sequence"/>
</dbReference>
<reference evidence="2 3" key="1">
    <citation type="submission" date="2024-03" db="EMBL/GenBank/DDBJ databases">
        <title>Pseudoalteromonas qingdaonensis sp. nov., isolated from the intestines of marine benthic organisms.</title>
        <authorList>
            <person name="Lin X."/>
            <person name="Fang S."/>
            <person name="Hu X."/>
        </authorList>
    </citation>
    <scope>NUCLEOTIDE SEQUENCE [LARGE SCALE GENOMIC DNA]</scope>
    <source>
        <strain evidence="2 3">YIC-827</strain>
    </source>
</reference>
<dbReference type="RefSeq" id="WP_342675742.1">
    <property type="nucleotide sequence ID" value="NZ_JBCGCU010000001.1"/>
</dbReference>
<evidence type="ECO:0000313" key="3">
    <source>
        <dbReference type="Proteomes" id="UP001447008"/>
    </source>
</evidence>
<dbReference type="GO" id="GO:0016757">
    <property type="term" value="F:glycosyltransferase activity"/>
    <property type="evidence" value="ECO:0007669"/>
    <property type="project" value="UniProtKB-KW"/>
</dbReference>
<comment type="caution">
    <text evidence="2">The sequence shown here is derived from an EMBL/GenBank/DDBJ whole genome shotgun (WGS) entry which is preliminary data.</text>
</comment>
<keyword evidence="2" id="KW-0328">Glycosyltransferase</keyword>
<dbReference type="PANTHER" id="PTHR12526">
    <property type="entry name" value="GLYCOSYLTRANSFERASE"/>
    <property type="match status" value="1"/>
</dbReference>
<keyword evidence="3" id="KW-1185">Reference proteome</keyword>
<name>A0ABU9MXR4_9GAMM</name>